<dbReference type="InterPro" id="IPR030664">
    <property type="entry name" value="SdhA/FrdA/AprA"/>
</dbReference>
<evidence type="ECO:0000313" key="16">
    <source>
        <dbReference type="EMBL" id="KGN98981.1"/>
    </source>
</evidence>
<evidence type="ECO:0000259" key="15">
    <source>
        <dbReference type="Pfam" id="PF02910"/>
    </source>
</evidence>
<dbReference type="Pfam" id="PF02910">
    <property type="entry name" value="Succ_DH_flav_C"/>
    <property type="match status" value="1"/>
</dbReference>
<dbReference type="FunFam" id="3.50.50.60:FF:000009">
    <property type="entry name" value="Succinate dehydrogenase flavoprotein subunit"/>
    <property type="match status" value="1"/>
</dbReference>
<keyword evidence="5" id="KW-0813">Transport</keyword>
<dbReference type="Proteomes" id="UP000030134">
    <property type="component" value="Unassembled WGS sequence"/>
</dbReference>
<comment type="similarity">
    <text evidence="3">Belongs to the FAD-dependent oxidoreductase 2 family. FRD/SDH subfamily.</text>
</comment>
<evidence type="ECO:0000256" key="2">
    <source>
        <dbReference type="ARBA" id="ARBA00004413"/>
    </source>
</evidence>
<evidence type="ECO:0000259" key="14">
    <source>
        <dbReference type="Pfam" id="PF00890"/>
    </source>
</evidence>
<evidence type="ECO:0000256" key="8">
    <source>
        <dbReference type="ARBA" id="ARBA00022827"/>
    </source>
</evidence>
<evidence type="ECO:0000256" key="10">
    <source>
        <dbReference type="ARBA" id="ARBA00023002"/>
    </source>
</evidence>
<dbReference type="InterPro" id="IPR037099">
    <property type="entry name" value="Fum_R/Succ_DH_flav-like_C_sf"/>
</dbReference>
<dbReference type="Gene3D" id="3.50.50.60">
    <property type="entry name" value="FAD/NAD(P)-binding domain"/>
    <property type="match status" value="1"/>
</dbReference>
<evidence type="ECO:0000256" key="6">
    <source>
        <dbReference type="ARBA" id="ARBA00022475"/>
    </source>
</evidence>
<comment type="subcellular location">
    <subcellularLocation>
        <location evidence="2">Cell membrane</location>
        <topology evidence="2">Peripheral membrane protein</topology>
        <orientation evidence="2">Cytoplasmic side</orientation>
    </subcellularLocation>
</comment>
<keyword evidence="9" id="KW-0249">Electron transport</keyword>
<gene>
    <name evidence="16" type="primary">sdhA</name>
    <name evidence="16" type="ORF">HQ36_00390</name>
</gene>
<comment type="cofactor">
    <cofactor evidence="1">
        <name>FAD</name>
        <dbReference type="ChEBI" id="CHEBI:57692"/>
    </cofactor>
</comment>
<evidence type="ECO:0000256" key="7">
    <source>
        <dbReference type="ARBA" id="ARBA00022630"/>
    </source>
</evidence>
<dbReference type="Pfam" id="PF00890">
    <property type="entry name" value="FAD_binding_2"/>
    <property type="match status" value="1"/>
</dbReference>
<dbReference type="SUPFAM" id="SSF51905">
    <property type="entry name" value="FAD/NAD(P)-binding domain"/>
    <property type="match status" value="1"/>
</dbReference>
<dbReference type="STRING" id="266762.HQ36_00390"/>
<dbReference type="NCBIfam" id="TIGR01811">
    <property type="entry name" value="sdhA_Bsu"/>
    <property type="match status" value="1"/>
</dbReference>
<dbReference type="EMBL" id="JQZW01000002">
    <property type="protein sequence ID" value="KGN98981.1"/>
    <property type="molecule type" value="Genomic_DNA"/>
</dbReference>
<evidence type="ECO:0000256" key="5">
    <source>
        <dbReference type="ARBA" id="ARBA00022448"/>
    </source>
</evidence>
<dbReference type="InterPro" id="IPR015939">
    <property type="entry name" value="Fum_Rdtase/Succ_DH_flav-like_C"/>
</dbReference>
<evidence type="ECO:0000256" key="12">
    <source>
        <dbReference type="ARBA" id="ARBA00049220"/>
    </source>
</evidence>
<evidence type="ECO:0000256" key="4">
    <source>
        <dbReference type="ARBA" id="ARBA00012792"/>
    </source>
</evidence>
<keyword evidence="8" id="KW-0274">FAD</keyword>
<dbReference type="NCBIfam" id="NF005749">
    <property type="entry name" value="PRK07573.1"/>
    <property type="match status" value="1"/>
</dbReference>
<reference evidence="16 17" key="1">
    <citation type="submission" date="2014-08" db="EMBL/GenBank/DDBJ databases">
        <title>Porphyromonas gingivicanis strain:COT-022_OH1391 Genome sequencing.</title>
        <authorList>
            <person name="Wallis C."/>
            <person name="Deusch O."/>
            <person name="O'Flynn C."/>
            <person name="Davis I."/>
            <person name="Jospin G."/>
            <person name="Darling A.E."/>
            <person name="Coil D.A."/>
            <person name="Alexiev A."/>
            <person name="Horsfall A."/>
            <person name="Kirkwood N."/>
            <person name="Harris S."/>
            <person name="Eisen J.A."/>
        </authorList>
    </citation>
    <scope>NUCLEOTIDE SEQUENCE [LARGE SCALE GENOMIC DNA]</scope>
    <source>
        <strain evidence="17">COT-022 OH1391</strain>
    </source>
</reference>
<dbReference type="GO" id="GO:0005886">
    <property type="term" value="C:plasma membrane"/>
    <property type="evidence" value="ECO:0007669"/>
    <property type="project" value="UniProtKB-SubCell"/>
</dbReference>
<dbReference type="FunFam" id="1.20.58.100:FF:000003">
    <property type="entry name" value="Succinate dehydrogenase flavoprotein subunit"/>
    <property type="match status" value="1"/>
</dbReference>
<dbReference type="GO" id="GO:0008177">
    <property type="term" value="F:succinate dehydrogenase (quinone) activity"/>
    <property type="evidence" value="ECO:0007669"/>
    <property type="project" value="UniProtKB-EC"/>
</dbReference>
<dbReference type="PANTHER" id="PTHR11632">
    <property type="entry name" value="SUCCINATE DEHYDROGENASE 2 FLAVOPROTEIN SUBUNIT"/>
    <property type="match status" value="1"/>
</dbReference>
<evidence type="ECO:0000313" key="17">
    <source>
        <dbReference type="Proteomes" id="UP000030134"/>
    </source>
</evidence>
<evidence type="ECO:0000256" key="13">
    <source>
        <dbReference type="PIRSR" id="PIRSR630664-50"/>
    </source>
</evidence>
<keyword evidence="11" id="KW-0472">Membrane</keyword>
<dbReference type="GO" id="GO:0009061">
    <property type="term" value="P:anaerobic respiration"/>
    <property type="evidence" value="ECO:0007669"/>
    <property type="project" value="TreeGrafter"/>
</dbReference>
<evidence type="ECO:0000256" key="11">
    <source>
        <dbReference type="ARBA" id="ARBA00023136"/>
    </source>
</evidence>
<proteinExistence type="inferred from homology"/>
<dbReference type="Gene3D" id="3.90.700.10">
    <property type="entry name" value="Succinate dehydrogenase/fumarate reductase flavoprotein, catalytic domain"/>
    <property type="match status" value="1"/>
</dbReference>
<evidence type="ECO:0000256" key="3">
    <source>
        <dbReference type="ARBA" id="ARBA00008040"/>
    </source>
</evidence>
<dbReference type="SUPFAM" id="SSF46977">
    <property type="entry name" value="Succinate dehydrogenase/fumarate reductase flavoprotein C-terminal domain"/>
    <property type="match status" value="1"/>
</dbReference>
<sequence length="647" mass="72458">MSILDAKIPQGPLADKWTSYKDHQKLVNPANKRRLDVVVVGTGLAGASAAASLGEMGFNVLNFCIQDSPRRAHSIAAQGGINAAKNYQNDGDSVYRLFYDTIKGGDYRAREANVYRLAEVSNAIIDQCVAQGVPFARDYGGLLDNRSFGGAQVSRTFYARGQTGQQLLLGAYSALSRQVGKGNVKLYTRHEMLDVVLIDGRARGIIARDLTTGEIKRFAAHAVVIATGGYGNAYFLSTNAMASNGSAAWQCYKKGAYFANPCMAQIHPTCIPKHGDYQSKLTLMSESLRNDGRIWVPKKIEDAKKLQAGTLKGHQIPEEDRDYYLERRYPAFGNLVPRDVASRAAKERCDAGFGVNNTGLAVFLDFDDAIRRMGKDVVEQKYGNLFQMYEKITNDNPYETPMMIYPAIHYTMGGLWVDYELMTTIPGLFAIGEANFSDHGANRLGASALMQGLADGYFILPYTLQNYLADQIRVPRFSTDLPEFVEAEKQLQDRIDHLMKCKGKRSVDSLHKELGNIMWEYVGMGRDKANLEKGIELLAELKKTFWKEVFIPGEPGELNLELEKALRLADFIEIGELMAHDALDREESCGGHFRLEHQTEEGEALRHDDQFAYVSCWEYQGEDKAPVMYKEPLEYEFTERATRNYKN</sequence>
<dbReference type="Gene3D" id="1.20.58.100">
    <property type="entry name" value="Fumarate reductase/succinate dehydrogenase flavoprotein-like, C-terminal domain"/>
    <property type="match status" value="1"/>
</dbReference>
<keyword evidence="7" id="KW-0285">Flavoprotein</keyword>
<dbReference type="InterPro" id="IPR036188">
    <property type="entry name" value="FAD/NAD-bd_sf"/>
</dbReference>
<evidence type="ECO:0000256" key="1">
    <source>
        <dbReference type="ARBA" id="ARBA00001974"/>
    </source>
</evidence>
<dbReference type="SUPFAM" id="SSF56425">
    <property type="entry name" value="Succinate dehydrogenase/fumarate reductase flavoprotein, catalytic domain"/>
    <property type="match status" value="1"/>
</dbReference>
<dbReference type="OrthoDB" id="9806724at2"/>
<comment type="catalytic activity">
    <reaction evidence="12">
        <text>a quinone + succinate = fumarate + a quinol</text>
        <dbReference type="Rhea" id="RHEA:40523"/>
        <dbReference type="ChEBI" id="CHEBI:24646"/>
        <dbReference type="ChEBI" id="CHEBI:29806"/>
        <dbReference type="ChEBI" id="CHEBI:30031"/>
        <dbReference type="ChEBI" id="CHEBI:132124"/>
        <dbReference type="EC" id="1.3.5.1"/>
    </reaction>
</comment>
<dbReference type="FunFam" id="3.90.700.10:FF:000006">
    <property type="entry name" value="Succinate dehydrogenase flavoprotein subunit"/>
    <property type="match status" value="1"/>
</dbReference>
<dbReference type="PRINTS" id="PR00368">
    <property type="entry name" value="FADPNR"/>
</dbReference>
<dbReference type="RefSeq" id="WP_025843525.1">
    <property type="nucleotide sequence ID" value="NZ_JQZW01000002.1"/>
</dbReference>
<dbReference type="AlphaFoldDB" id="A0A0A2G6X0"/>
<keyword evidence="10 16" id="KW-0560">Oxidoreductase</keyword>
<dbReference type="GO" id="GO:0009055">
    <property type="term" value="F:electron transfer activity"/>
    <property type="evidence" value="ECO:0007669"/>
    <property type="project" value="TreeGrafter"/>
</dbReference>
<dbReference type="InterPro" id="IPR003953">
    <property type="entry name" value="FAD-dep_OxRdtase_2_FAD-bd"/>
</dbReference>
<dbReference type="InterPro" id="IPR027477">
    <property type="entry name" value="Succ_DH/fumarate_Rdtase_cat_sf"/>
</dbReference>
<protein>
    <recommendedName>
        <fullName evidence="4">succinate dehydrogenase</fullName>
        <ecNumber evidence="4">1.3.5.1</ecNumber>
    </recommendedName>
</protein>
<comment type="caution">
    <text evidence="16">The sequence shown here is derived from an EMBL/GenBank/DDBJ whole genome shotgun (WGS) entry which is preliminary data.</text>
</comment>
<organism evidence="16 17">
    <name type="scientific">Porphyromonas gingivicanis</name>
    <dbReference type="NCBI Taxonomy" id="266762"/>
    <lineage>
        <taxon>Bacteria</taxon>
        <taxon>Pseudomonadati</taxon>
        <taxon>Bacteroidota</taxon>
        <taxon>Bacteroidia</taxon>
        <taxon>Bacteroidales</taxon>
        <taxon>Porphyromonadaceae</taxon>
        <taxon>Porphyromonas</taxon>
    </lineage>
</organism>
<dbReference type="PANTHER" id="PTHR11632:SF53">
    <property type="entry name" value="SUCCINATE DEHYDROGENASE FLAVOPROTEIN SUBUNIT"/>
    <property type="match status" value="1"/>
</dbReference>
<feature type="domain" description="FAD-dependent oxidoreductase 2 FAD-binding" evidence="14">
    <location>
        <begin position="36"/>
        <end position="449"/>
    </location>
</feature>
<dbReference type="InterPro" id="IPR011280">
    <property type="entry name" value="Succ_DH/Fum_Rdt_flav_su"/>
</dbReference>
<dbReference type="GO" id="GO:0050660">
    <property type="term" value="F:flavin adenine dinucleotide binding"/>
    <property type="evidence" value="ECO:0007669"/>
    <property type="project" value="TreeGrafter"/>
</dbReference>
<keyword evidence="6" id="KW-1003">Cell membrane</keyword>
<feature type="active site" description="Proton acceptor" evidence="13">
    <location>
        <position position="338"/>
    </location>
</feature>
<dbReference type="eggNOG" id="COG1053">
    <property type="taxonomic scope" value="Bacteria"/>
</dbReference>
<evidence type="ECO:0000256" key="9">
    <source>
        <dbReference type="ARBA" id="ARBA00022982"/>
    </source>
</evidence>
<keyword evidence="17" id="KW-1185">Reference proteome</keyword>
<dbReference type="EC" id="1.3.5.1" evidence="4"/>
<name>A0A0A2G6X0_9PORP</name>
<accession>A0A0A2G6X0</accession>
<feature type="domain" description="Fumarate reductase/succinate dehydrogenase flavoprotein-like C-terminal" evidence="15">
    <location>
        <begin position="511"/>
        <end position="645"/>
    </location>
</feature>